<gene>
    <name evidence="7" type="ORF">CHS0354_007810</name>
</gene>
<organism evidence="7 8">
    <name type="scientific">Potamilus streckersoni</name>
    <dbReference type="NCBI Taxonomy" id="2493646"/>
    <lineage>
        <taxon>Eukaryota</taxon>
        <taxon>Metazoa</taxon>
        <taxon>Spiralia</taxon>
        <taxon>Lophotrochozoa</taxon>
        <taxon>Mollusca</taxon>
        <taxon>Bivalvia</taxon>
        <taxon>Autobranchia</taxon>
        <taxon>Heteroconchia</taxon>
        <taxon>Palaeoheterodonta</taxon>
        <taxon>Unionida</taxon>
        <taxon>Unionoidea</taxon>
        <taxon>Unionidae</taxon>
        <taxon>Ambleminae</taxon>
        <taxon>Lampsilini</taxon>
        <taxon>Potamilus</taxon>
    </lineage>
</organism>
<feature type="compositionally biased region" description="Low complexity" evidence="4">
    <location>
        <begin position="752"/>
        <end position="767"/>
    </location>
</feature>
<dbReference type="CDD" id="cd15753">
    <property type="entry name" value="FYVE_SlaC2-c"/>
    <property type="match status" value="1"/>
</dbReference>
<protein>
    <submittedName>
        <fullName evidence="7">Uncharacterized protein</fullName>
    </submittedName>
</protein>
<evidence type="ECO:0000313" key="7">
    <source>
        <dbReference type="EMBL" id="KAK3578100.1"/>
    </source>
</evidence>
<dbReference type="InterPro" id="IPR041282">
    <property type="entry name" value="FYVE_2"/>
</dbReference>
<feature type="compositionally biased region" description="Polar residues" evidence="4">
    <location>
        <begin position="1190"/>
        <end position="1213"/>
    </location>
</feature>
<comment type="subcellular location">
    <subcellularLocation>
        <location evidence="1">Cytoplasm</location>
    </subcellularLocation>
</comment>
<dbReference type="InterPro" id="IPR007110">
    <property type="entry name" value="Ig-like_dom"/>
</dbReference>
<dbReference type="InterPro" id="IPR003598">
    <property type="entry name" value="Ig_sub2"/>
</dbReference>
<evidence type="ECO:0000256" key="4">
    <source>
        <dbReference type="SAM" id="MobiDB-lite"/>
    </source>
</evidence>
<dbReference type="PANTHER" id="PTHR14555">
    <property type="entry name" value="MYELIN-ASSOCIATED OLIGODENDROCYTIC BASIC PROTEIN MOBP -RELATED"/>
    <property type="match status" value="1"/>
</dbReference>
<feature type="compositionally biased region" description="Low complexity" evidence="4">
    <location>
        <begin position="776"/>
        <end position="790"/>
    </location>
</feature>
<name>A0AAE0VIM2_9BIVA</name>
<dbReference type="InterPro" id="IPR013098">
    <property type="entry name" value="Ig_I-set"/>
</dbReference>
<feature type="compositionally biased region" description="Polar residues" evidence="4">
    <location>
        <begin position="1038"/>
        <end position="1048"/>
    </location>
</feature>
<sequence length="1608" mass="180456">MSASMNSTMGKQIGLGDLTKEECERVLEVIQKDFELRQKEKERLSKIEEEVSDEEGKSILLTRSTKFNKNCCIRCCETFGIIFNRKQTCQICKLFVCKTCCQYDDKLKGYVCSACMKQTELKLKSCDWFYNNVSRKFKRFGSAKVVRSLYKHTADSHHKAHSDNESDSGYDPSLYSSFGLSGSFQSVSRTRPSLKAVFPEIIVSDENGQEINNGIPPPPSTAFLSKALSMESLHQPRSKEEPPQTDHNSNINKQKEKEKRDIYKEAFESTKRAEEAKFKMKFDKILEELKISLDNQALEGLEQASSAYDSTSYGEAMVSYKNRVREVLVSLSQRLELAIESFDESNPSSAMATSQKVKQMVSKLVEDKLGESLDLTSDEAVSDLSSLSDESGDHQKSFEDQLAQAIIAKFLENLRKEAGVQLHLAEAQDIVDSGGYSSGIEDQKVERAMSFSDSEDKNETDTTLLVKTEERRDSFVNSHFSEKEICEFNGQEIGEELTGIDSNGNTLNKPKEDRKGDSEKDVADICEPVDEKDILEQEFEKLRSFATVFAPRPLYEVHMREEIEEEPIEEVMESVKVNHNESLDEFEARCSSYERVHGSHLSLPDFDDVDFDADYSDGSNREIDPDLLSMNMIGLDPIEEETEEELETDKNESTSDDLDWRRNWIFKGNTTVSPYSNVGLKRVGEEHGNVYMMTIPQPKLEYAPQIGNRDADELSDFSDYSGEKTDSSEGLSDEESAFYSKTSEEIERITRISSNTQTQNSSLTSISVQTDESDADTSTSKALSSSFSDSGIKNHSSLDRSKAEDNSSKKPSLKLSEELIPAVGGDPKFEISPESFTVPEGEPAKFSCRVCGTAPVDVFWYKVSGEEVKELEESEKYEIVKEMNKYHVTMFNLTQEDAGQYMCIAINEKGQCCQYFILSIKKNTQEFKAPEFIKGIQDAETKEAQSFKFRCKVKGYPQPRVVWYKDGHIIKPGGNCRLEKFGNRDYLLAFDCVTMDDDAEYTVMAKNIAGEAKSLASLIVEPCEAPEEKSAPRDLASPTMQRDNLTPKSSVELKKDDHNLNNLTQKVMMTKDSVSVVAEDMLHSTKKNEKAANVRKVTSSALDVLNSVESSLKSETYSLDSEILSPRSETHSLDWLATSTPRSSTDDINKIHVDRETIDPLRIEKVASQIEEDKHTTEITFNFSSNRKTNTSHLTPISSRITSSNLSPTFQSNKDSHGEGTKTITFAVNRPELLHVHGNISHDHEKITETNDQDPVNSEISSLVSLDTLDSTDSLKGSKSLEPTIVNLGPKRIDSQQYSRDFYVNNSPKPQKKKWEVKLTGAAALHQSSSDVDKTEEEVKSVENTVQSLRKNTRPRSPEPPPQPTHLVGLTSETELPESRTEFNEEYSVELPSVNRLKAMFSNDDSSSIKRVHSITARSLPKEKLERLKSSKSTENVTSTTLTLDPSLEDSNAILIPGRATALMTGQHTKEAKSQPKQIFQSTSLQKEKPEKSPRKIQPISVSVTSKFEEPVRTNISSTSSRTSVYSESRKENSEQIKAYVPGKSKAPQPSSETNKTVSTKSEIEGRKSPRIRSGAISARAAYWEKRIIQGPTDDDNDSEFPDIVQNE</sequence>
<feature type="compositionally biased region" description="Polar residues" evidence="4">
    <location>
        <begin position="1475"/>
        <end position="1485"/>
    </location>
</feature>
<keyword evidence="2" id="KW-0963">Cytoplasm</keyword>
<evidence type="ECO:0000313" key="8">
    <source>
        <dbReference type="Proteomes" id="UP001195483"/>
    </source>
</evidence>
<dbReference type="InterPro" id="IPR036179">
    <property type="entry name" value="Ig-like_dom_sf"/>
</dbReference>
<dbReference type="Gene3D" id="3.30.40.10">
    <property type="entry name" value="Zinc/RING finger domain, C3HC4 (zinc finger)"/>
    <property type="match status" value="1"/>
</dbReference>
<dbReference type="InterPro" id="IPR011011">
    <property type="entry name" value="Znf_FYVE_PHD"/>
</dbReference>
<dbReference type="SMART" id="SM00409">
    <property type="entry name" value="IG"/>
    <property type="match status" value="2"/>
</dbReference>
<dbReference type="GO" id="GO:0031267">
    <property type="term" value="F:small GTPase binding"/>
    <property type="evidence" value="ECO:0007669"/>
    <property type="project" value="InterPro"/>
</dbReference>
<keyword evidence="3" id="KW-0393">Immunoglobulin domain</keyword>
<feature type="compositionally biased region" description="Basic and acidic residues" evidence="4">
    <location>
        <begin position="509"/>
        <end position="520"/>
    </location>
</feature>
<dbReference type="Proteomes" id="UP001195483">
    <property type="component" value="Unassembled WGS sequence"/>
</dbReference>
<evidence type="ECO:0000256" key="2">
    <source>
        <dbReference type="ARBA" id="ARBA00022490"/>
    </source>
</evidence>
<reference evidence="7" key="2">
    <citation type="journal article" date="2021" name="Genome Biol. Evol.">
        <title>Developing a high-quality reference genome for a parasitic bivalve with doubly uniparental inheritance (Bivalvia: Unionida).</title>
        <authorList>
            <person name="Smith C.H."/>
        </authorList>
    </citation>
    <scope>NUCLEOTIDE SEQUENCE</scope>
    <source>
        <strain evidence="7">CHS0354</strain>
        <tissue evidence="7">Mantle</tissue>
    </source>
</reference>
<proteinExistence type="predicted"/>
<dbReference type="GO" id="GO:0045989">
    <property type="term" value="P:positive regulation of striated muscle contraction"/>
    <property type="evidence" value="ECO:0007669"/>
    <property type="project" value="UniProtKB-ARBA"/>
</dbReference>
<dbReference type="InterPro" id="IPR003599">
    <property type="entry name" value="Ig_sub"/>
</dbReference>
<feature type="domain" description="Ig-like" evidence="5">
    <location>
        <begin position="930"/>
        <end position="1016"/>
    </location>
</feature>
<dbReference type="InterPro" id="IPR013083">
    <property type="entry name" value="Znf_RING/FYVE/PHD"/>
</dbReference>
<comment type="caution">
    <text evidence="7">The sequence shown here is derived from an EMBL/GenBank/DDBJ whole genome shotgun (WGS) entry which is preliminary data.</text>
</comment>
<dbReference type="GO" id="GO:0017022">
    <property type="term" value="F:myosin binding"/>
    <property type="evidence" value="ECO:0007669"/>
    <property type="project" value="TreeGrafter"/>
</dbReference>
<feature type="compositionally biased region" description="Basic and acidic residues" evidence="4">
    <location>
        <begin position="1331"/>
        <end position="1341"/>
    </location>
</feature>
<evidence type="ECO:0000256" key="3">
    <source>
        <dbReference type="ARBA" id="ARBA00023319"/>
    </source>
</evidence>
<feature type="region of interest" description="Disordered" evidence="4">
    <location>
        <begin position="1588"/>
        <end position="1608"/>
    </location>
</feature>
<dbReference type="SUPFAM" id="SSF57903">
    <property type="entry name" value="FYVE/PHD zinc finger"/>
    <property type="match status" value="1"/>
</dbReference>
<evidence type="ECO:0000259" key="6">
    <source>
        <dbReference type="PROSITE" id="PS50916"/>
    </source>
</evidence>
<dbReference type="FunFam" id="2.60.40.10:FF:000107">
    <property type="entry name" value="Myosin, light chain kinase a"/>
    <property type="match status" value="1"/>
</dbReference>
<evidence type="ECO:0000256" key="1">
    <source>
        <dbReference type="ARBA" id="ARBA00004496"/>
    </source>
</evidence>
<keyword evidence="8" id="KW-1185">Reference proteome</keyword>
<reference evidence="7" key="3">
    <citation type="submission" date="2023-05" db="EMBL/GenBank/DDBJ databases">
        <authorList>
            <person name="Smith C.H."/>
        </authorList>
    </citation>
    <scope>NUCLEOTIDE SEQUENCE</scope>
    <source>
        <strain evidence="7">CHS0354</strain>
        <tissue evidence="7">Mantle</tissue>
    </source>
</reference>
<dbReference type="SMART" id="SM00408">
    <property type="entry name" value="IGc2"/>
    <property type="match status" value="2"/>
</dbReference>
<dbReference type="Pfam" id="PF07679">
    <property type="entry name" value="I-set"/>
    <property type="match status" value="2"/>
</dbReference>
<dbReference type="PROSITE" id="PS50835">
    <property type="entry name" value="IG_LIKE"/>
    <property type="match status" value="2"/>
</dbReference>
<feature type="domain" description="RabBD" evidence="6">
    <location>
        <begin position="12"/>
        <end position="132"/>
    </location>
</feature>
<feature type="region of interest" description="Disordered" evidence="4">
    <location>
        <begin position="1465"/>
        <end position="1575"/>
    </location>
</feature>
<dbReference type="GO" id="GO:0030864">
    <property type="term" value="C:cortical actin cytoskeleton"/>
    <property type="evidence" value="ECO:0007669"/>
    <property type="project" value="TreeGrafter"/>
</dbReference>
<dbReference type="PROSITE" id="PS50916">
    <property type="entry name" value="RABBD"/>
    <property type="match status" value="1"/>
</dbReference>
<dbReference type="GO" id="GO:0006886">
    <property type="term" value="P:intracellular protein transport"/>
    <property type="evidence" value="ECO:0007669"/>
    <property type="project" value="InterPro"/>
</dbReference>
<feature type="region of interest" description="Disordered" evidence="4">
    <location>
        <begin position="231"/>
        <end position="259"/>
    </location>
</feature>
<feature type="region of interest" description="Disordered" evidence="4">
    <location>
        <begin position="1325"/>
        <end position="1384"/>
    </location>
</feature>
<dbReference type="InterPro" id="IPR051745">
    <property type="entry name" value="Intracell_Transport_Effector"/>
</dbReference>
<dbReference type="Gene3D" id="2.60.40.10">
    <property type="entry name" value="Immunoglobulins"/>
    <property type="match status" value="2"/>
</dbReference>
<feature type="compositionally biased region" description="Low complexity" evidence="4">
    <location>
        <begin position="1513"/>
        <end position="1527"/>
    </location>
</feature>
<feature type="region of interest" description="Disordered" evidence="4">
    <location>
        <begin position="1026"/>
        <end position="1048"/>
    </location>
</feature>
<dbReference type="EMBL" id="JAEAOA010000530">
    <property type="protein sequence ID" value="KAK3578100.1"/>
    <property type="molecule type" value="Genomic_DNA"/>
</dbReference>
<dbReference type="InterPro" id="IPR010911">
    <property type="entry name" value="Rab_BD"/>
</dbReference>
<accession>A0AAE0VIM2</accession>
<dbReference type="Pfam" id="PF02318">
    <property type="entry name" value="FYVE_2"/>
    <property type="match status" value="1"/>
</dbReference>
<feature type="region of interest" description="Disordered" evidence="4">
    <location>
        <begin position="1190"/>
        <end position="1219"/>
    </location>
</feature>
<feature type="compositionally biased region" description="Polar residues" evidence="4">
    <location>
        <begin position="1548"/>
        <end position="1561"/>
    </location>
</feature>
<dbReference type="PANTHER" id="PTHR14555:SF3">
    <property type="entry name" value="RABBD DOMAIN-CONTAINING PROTEIN"/>
    <property type="match status" value="1"/>
</dbReference>
<dbReference type="InterPro" id="IPR013783">
    <property type="entry name" value="Ig-like_fold"/>
</dbReference>
<dbReference type="FunFam" id="3.30.40.10:FF:000018">
    <property type="entry name" value="Synaptotagmin-like 5, isoform CRA_a"/>
    <property type="match status" value="1"/>
</dbReference>
<evidence type="ECO:0000259" key="5">
    <source>
        <dbReference type="PROSITE" id="PS50835"/>
    </source>
</evidence>
<dbReference type="GO" id="GO:0060298">
    <property type="term" value="P:positive regulation of sarcomere organization"/>
    <property type="evidence" value="ECO:0007669"/>
    <property type="project" value="UniProtKB-ARBA"/>
</dbReference>
<feature type="region of interest" description="Disordered" evidence="4">
    <location>
        <begin position="710"/>
        <end position="817"/>
    </location>
</feature>
<reference evidence="7" key="1">
    <citation type="journal article" date="2021" name="Genome Biol. Evol.">
        <title>A High-Quality Reference Genome for a Parasitic Bivalve with Doubly Uniparental Inheritance (Bivalvia: Unionida).</title>
        <authorList>
            <person name="Smith C.H."/>
        </authorList>
    </citation>
    <scope>NUCLEOTIDE SEQUENCE</scope>
    <source>
        <strain evidence="7">CHS0354</strain>
    </source>
</reference>
<dbReference type="FunFam" id="2.60.40.10:FF:000425">
    <property type="entry name" value="Myosin light chain kinase"/>
    <property type="match status" value="1"/>
</dbReference>
<dbReference type="GO" id="GO:0003779">
    <property type="term" value="F:actin binding"/>
    <property type="evidence" value="ECO:0007669"/>
    <property type="project" value="TreeGrafter"/>
</dbReference>
<feature type="compositionally biased region" description="Basic and acidic residues" evidence="4">
    <location>
        <begin position="796"/>
        <end position="808"/>
    </location>
</feature>
<feature type="region of interest" description="Disordered" evidence="4">
    <location>
        <begin position="496"/>
        <end position="520"/>
    </location>
</feature>
<dbReference type="SUPFAM" id="SSF48726">
    <property type="entry name" value="Immunoglobulin"/>
    <property type="match status" value="2"/>
</dbReference>
<feature type="domain" description="Ig-like" evidence="5">
    <location>
        <begin position="827"/>
        <end position="907"/>
    </location>
</feature>